<dbReference type="EMBL" id="CP003697">
    <property type="protein sequence ID" value="AGF73742.1"/>
    <property type="molecule type" value="Genomic_DNA"/>
</dbReference>
<sequence length="396" mass="40685">MTTTEVRTTAVPYVPLTAMGFAAFVYVTFEIFTVGLITPMAADLGVPESHIGLLMSMYAGVVAVVTIPAMLACRRLDRRTLFLATLGFLLVGTILQATATGYGQLVIARIAAALTHGVFWSLVGPMAARLAPAGRTGTAVGLVSLGSTMALVLGSPAATWLGGVIGWRGATWALGLLAVASVAVLVPTLPKLPPLAKDDHPSIEAVSKWGVPSLIVFLLLAVTASFVTYTYLGLIVSHTAGAELVPTGLTAFGVFGLVGVLLATRLVDRRMIRFNFSATVLFMVAAVLGIAAFSQLDGGPTLGSTALIFLGLAVCGVGYGALPTVATTLFLHAGRNNQDVASSLYVVTFQVGIASGSAAGATAVDAGQLPATMWLMLVLAAAATATLAAWSRPLLR</sequence>
<feature type="transmembrane region" description="Helical" evidence="6">
    <location>
        <begin position="274"/>
        <end position="294"/>
    </location>
</feature>
<keyword evidence="9" id="KW-1185">Reference proteome</keyword>
<organism evidence="8 9">
    <name type="scientific">Corynebacterium halotolerans YIM 70093 = DSM 44683</name>
    <dbReference type="NCBI Taxonomy" id="1121362"/>
    <lineage>
        <taxon>Bacteria</taxon>
        <taxon>Bacillati</taxon>
        <taxon>Actinomycetota</taxon>
        <taxon>Actinomycetes</taxon>
        <taxon>Mycobacteriales</taxon>
        <taxon>Corynebacteriaceae</taxon>
        <taxon>Corynebacterium</taxon>
    </lineage>
</organism>
<accession>M1NW79</accession>
<name>M1NW79_9CORY</name>
<dbReference type="AlphaFoldDB" id="M1NW79"/>
<dbReference type="eggNOG" id="COG2814">
    <property type="taxonomic scope" value="Bacteria"/>
</dbReference>
<dbReference type="Gene3D" id="1.20.1250.20">
    <property type="entry name" value="MFS general substrate transporter like domains"/>
    <property type="match status" value="1"/>
</dbReference>
<dbReference type="PATRIC" id="fig|1121362.3.peg.2792"/>
<dbReference type="InterPro" id="IPR050189">
    <property type="entry name" value="MFS_Efflux_Transporters"/>
</dbReference>
<dbReference type="SUPFAM" id="SSF103473">
    <property type="entry name" value="MFS general substrate transporter"/>
    <property type="match status" value="1"/>
</dbReference>
<feature type="transmembrane region" description="Helical" evidence="6">
    <location>
        <begin position="105"/>
        <end position="127"/>
    </location>
</feature>
<dbReference type="InterPro" id="IPR011701">
    <property type="entry name" value="MFS"/>
</dbReference>
<dbReference type="PANTHER" id="PTHR43124:SF5">
    <property type="entry name" value="PURINE RIBONUCLEOSIDE EFFLUX PUMP NEPI"/>
    <property type="match status" value="1"/>
</dbReference>
<feature type="domain" description="Major facilitator superfamily (MFS) profile" evidence="7">
    <location>
        <begin position="13"/>
        <end position="396"/>
    </location>
</feature>
<feature type="transmembrane region" description="Helical" evidence="6">
    <location>
        <begin position="209"/>
        <end position="232"/>
    </location>
</feature>
<dbReference type="InterPro" id="IPR036259">
    <property type="entry name" value="MFS_trans_sf"/>
</dbReference>
<dbReference type="Pfam" id="PF07690">
    <property type="entry name" value="MFS_1"/>
    <property type="match status" value="1"/>
</dbReference>
<evidence type="ECO:0000256" key="6">
    <source>
        <dbReference type="SAM" id="Phobius"/>
    </source>
</evidence>
<dbReference type="GO" id="GO:0005886">
    <property type="term" value="C:plasma membrane"/>
    <property type="evidence" value="ECO:0007669"/>
    <property type="project" value="UniProtKB-SubCell"/>
</dbReference>
<evidence type="ECO:0000313" key="9">
    <source>
        <dbReference type="Proteomes" id="UP000011723"/>
    </source>
</evidence>
<dbReference type="CDD" id="cd17324">
    <property type="entry name" value="MFS_NepI_like"/>
    <property type="match status" value="1"/>
</dbReference>
<evidence type="ECO:0000313" key="8">
    <source>
        <dbReference type="EMBL" id="AGF73742.1"/>
    </source>
</evidence>
<feature type="transmembrane region" description="Helical" evidence="6">
    <location>
        <begin position="50"/>
        <end position="73"/>
    </location>
</feature>
<protein>
    <submittedName>
        <fullName evidence="8">Arabinose efflux permease</fullName>
    </submittedName>
</protein>
<feature type="transmembrane region" description="Helical" evidence="6">
    <location>
        <begin position="343"/>
        <end position="363"/>
    </location>
</feature>
<keyword evidence="5 6" id="KW-0472">Membrane</keyword>
<feature type="transmembrane region" description="Helical" evidence="6">
    <location>
        <begin position="139"/>
        <end position="158"/>
    </location>
</feature>
<feature type="transmembrane region" description="Helical" evidence="6">
    <location>
        <begin position="12"/>
        <end position="38"/>
    </location>
</feature>
<dbReference type="InterPro" id="IPR020846">
    <property type="entry name" value="MFS_dom"/>
</dbReference>
<feature type="transmembrane region" description="Helical" evidence="6">
    <location>
        <begin position="369"/>
        <end position="390"/>
    </location>
</feature>
<dbReference type="RefSeq" id="WP_015402156.1">
    <property type="nucleotide sequence ID" value="NC_020302.1"/>
</dbReference>
<dbReference type="GO" id="GO:0022857">
    <property type="term" value="F:transmembrane transporter activity"/>
    <property type="evidence" value="ECO:0007669"/>
    <property type="project" value="InterPro"/>
</dbReference>
<dbReference type="Proteomes" id="UP000011723">
    <property type="component" value="Chromosome"/>
</dbReference>
<evidence type="ECO:0000256" key="3">
    <source>
        <dbReference type="ARBA" id="ARBA00022692"/>
    </source>
</evidence>
<dbReference type="HOGENOM" id="CLU_001265_61_1_11"/>
<feature type="transmembrane region" description="Helical" evidence="6">
    <location>
        <begin position="306"/>
        <end position="331"/>
    </location>
</feature>
<keyword evidence="3 6" id="KW-0812">Transmembrane</keyword>
<dbReference type="PANTHER" id="PTHR43124">
    <property type="entry name" value="PURINE EFFLUX PUMP PBUE"/>
    <property type="match status" value="1"/>
</dbReference>
<evidence type="ECO:0000259" key="7">
    <source>
        <dbReference type="PROSITE" id="PS50850"/>
    </source>
</evidence>
<dbReference type="PROSITE" id="PS50850">
    <property type="entry name" value="MFS"/>
    <property type="match status" value="1"/>
</dbReference>
<evidence type="ECO:0000256" key="4">
    <source>
        <dbReference type="ARBA" id="ARBA00022989"/>
    </source>
</evidence>
<gene>
    <name evidence="8" type="ORF">A605_13730</name>
</gene>
<feature type="transmembrane region" description="Helical" evidence="6">
    <location>
        <begin position="170"/>
        <end position="189"/>
    </location>
</feature>
<evidence type="ECO:0000256" key="1">
    <source>
        <dbReference type="ARBA" id="ARBA00004651"/>
    </source>
</evidence>
<comment type="subcellular location">
    <subcellularLocation>
        <location evidence="1">Cell membrane</location>
        <topology evidence="1">Multi-pass membrane protein</topology>
    </subcellularLocation>
</comment>
<feature type="transmembrane region" description="Helical" evidence="6">
    <location>
        <begin position="244"/>
        <end position="262"/>
    </location>
</feature>
<reference evidence="8 9" key="1">
    <citation type="journal article" date="2012" name="Stand. Genomic Sci.">
        <title>Genome sequence of the halotolerant bacterium Corynebacterium halotolerans type strain YIM 70093(T) (= DSM 44683(T)).</title>
        <authorList>
            <person name="Ruckert C."/>
            <person name="Albersmeier A."/>
            <person name="Al-Dilaimi A."/>
            <person name="Niehaus K."/>
            <person name="Szczepanowski R."/>
            <person name="Kalinowski J."/>
        </authorList>
    </citation>
    <scope>NUCLEOTIDE SEQUENCE [LARGE SCALE GENOMIC DNA]</scope>
    <source>
        <strain evidence="8">YIM 70093</strain>
    </source>
</reference>
<dbReference type="KEGG" id="chn:A605_13730"/>
<dbReference type="STRING" id="1121362.A605_13730"/>
<proteinExistence type="predicted"/>
<keyword evidence="4 6" id="KW-1133">Transmembrane helix</keyword>
<evidence type="ECO:0000256" key="2">
    <source>
        <dbReference type="ARBA" id="ARBA00022475"/>
    </source>
</evidence>
<keyword evidence="2" id="KW-1003">Cell membrane</keyword>
<feature type="transmembrane region" description="Helical" evidence="6">
    <location>
        <begin position="80"/>
        <end position="99"/>
    </location>
</feature>
<evidence type="ECO:0000256" key="5">
    <source>
        <dbReference type="ARBA" id="ARBA00023136"/>
    </source>
</evidence>